<accession>A0AAW2S0W6</accession>
<comment type="caution">
    <text evidence="2">The sequence shown here is derived from an EMBL/GenBank/DDBJ whole genome shotgun (WGS) entry which is preliminary data.</text>
</comment>
<keyword evidence="1" id="KW-0732">Signal</keyword>
<gene>
    <name evidence="2" type="ORF">Sradi_3007900</name>
</gene>
<dbReference type="AlphaFoldDB" id="A0AAW2S0W6"/>
<reference evidence="2" key="1">
    <citation type="submission" date="2020-06" db="EMBL/GenBank/DDBJ databases">
        <authorList>
            <person name="Li T."/>
            <person name="Hu X."/>
            <person name="Zhang T."/>
            <person name="Song X."/>
            <person name="Zhang H."/>
            <person name="Dai N."/>
            <person name="Sheng W."/>
            <person name="Hou X."/>
            <person name="Wei L."/>
        </authorList>
    </citation>
    <scope>NUCLEOTIDE SEQUENCE</scope>
    <source>
        <strain evidence="2">G02</strain>
        <tissue evidence="2">Leaf</tissue>
    </source>
</reference>
<evidence type="ECO:0000256" key="1">
    <source>
        <dbReference type="SAM" id="SignalP"/>
    </source>
</evidence>
<name>A0AAW2S0W6_SESRA</name>
<evidence type="ECO:0000313" key="2">
    <source>
        <dbReference type="EMBL" id="KAL0386136.1"/>
    </source>
</evidence>
<reference evidence="2" key="2">
    <citation type="journal article" date="2024" name="Plant">
        <title>Genomic evolution and insights into agronomic trait innovations of Sesamum species.</title>
        <authorList>
            <person name="Miao H."/>
            <person name="Wang L."/>
            <person name="Qu L."/>
            <person name="Liu H."/>
            <person name="Sun Y."/>
            <person name="Le M."/>
            <person name="Wang Q."/>
            <person name="Wei S."/>
            <person name="Zheng Y."/>
            <person name="Lin W."/>
            <person name="Duan Y."/>
            <person name="Cao H."/>
            <person name="Xiong S."/>
            <person name="Wang X."/>
            <person name="Wei L."/>
            <person name="Li C."/>
            <person name="Ma Q."/>
            <person name="Ju M."/>
            <person name="Zhao R."/>
            <person name="Li G."/>
            <person name="Mu C."/>
            <person name="Tian Q."/>
            <person name="Mei H."/>
            <person name="Zhang T."/>
            <person name="Gao T."/>
            <person name="Zhang H."/>
        </authorList>
    </citation>
    <scope>NUCLEOTIDE SEQUENCE</scope>
    <source>
        <strain evidence="2">G02</strain>
    </source>
</reference>
<dbReference type="EMBL" id="JACGWJ010000012">
    <property type="protein sequence ID" value="KAL0386136.1"/>
    <property type="molecule type" value="Genomic_DNA"/>
</dbReference>
<sequence length="61" mass="6717">MVPLSLLLRILPKNSLLLHLTLGYGACQTLPVNDDVFEWGPKLSSNHALELCRAVTSSEIK</sequence>
<proteinExistence type="predicted"/>
<protein>
    <submittedName>
        <fullName evidence="2">Uncharacterized protein</fullName>
    </submittedName>
</protein>
<feature type="chain" id="PRO_5043811401" evidence="1">
    <location>
        <begin position="28"/>
        <end position="61"/>
    </location>
</feature>
<feature type="signal peptide" evidence="1">
    <location>
        <begin position="1"/>
        <end position="27"/>
    </location>
</feature>
<organism evidence="2">
    <name type="scientific">Sesamum radiatum</name>
    <name type="common">Black benniseed</name>
    <dbReference type="NCBI Taxonomy" id="300843"/>
    <lineage>
        <taxon>Eukaryota</taxon>
        <taxon>Viridiplantae</taxon>
        <taxon>Streptophyta</taxon>
        <taxon>Embryophyta</taxon>
        <taxon>Tracheophyta</taxon>
        <taxon>Spermatophyta</taxon>
        <taxon>Magnoliopsida</taxon>
        <taxon>eudicotyledons</taxon>
        <taxon>Gunneridae</taxon>
        <taxon>Pentapetalae</taxon>
        <taxon>asterids</taxon>
        <taxon>lamiids</taxon>
        <taxon>Lamiales</taxon>
        <taxon>Pedaliaceae</taxon>
        <taxon>Sesamum</taxon>
    </lineage>
</organism>